<dbReference type="Gene3D" id="2.30.40.10">
    <property type="entry name" value="Urease, subunit C, domain 1"/>
    <property type="match status" value="1"/>
</dbReference>
<dbReference type="SUPFAM" id="SSF51556">
    <property type="entry name" value="Metallo-dependent hydrolases"/>
    <property type="match status" value="1"/>
</dbReference>
<comment type="caution">
    <text evidence="3">The sequence shown here is derived from an EMBL/GenBank/DDBJ whole genome shotgun (WGS) entry which is preliminary data.</text>
</comment>
<evidence type="ECO:0000313" key="4">
    <source>
        <dbReference type="Proteomes" id="UP000004956"/>
    </source>
</evidence>
<name>H3KBP3_9BURK</name>
<dbReference type="AlphaFoldDB" id="H3KBP3"/>
<dbReference type="InterPro" id="IPR011059">
    <property type="entry name" value="Metal-dep_hydrolase_composite"/>
</dbReference>
<gene>
    <name evidence="3" type="ORF">HMPREF9440_00139</name>
</gene>
<evidence type="ECO:0000256" key="1">
    <source>
        <dbReference type="ARBA" id="ARBA00001947"/>
    </source>
</evidence>
<keyword evidence="3" id="KW-0378">Hydrolase</keyword>
<dbReference type="PATRIC" id="fig|762967.3.peg.123"/>
<comment type="cofactor">
    <cofactor evidence="1">
        <name>Zn(2+)</name>
        <dbReference type="ChEBI" id="CHEBI:29105"/>
    </cofactor>
</comment>
<dbReference type="OrthoDB" id="9807210at2"/>
<accession>H3KBP3</accession>
<dbReference type="SUPFAM" id="SSF51338">
    <property type="entry name" value="Composite domain of metallo-dependent hydrolases"/>
    <property type="match status" value="1"/>
</dbReference>
<dbReference type="GO" id="GO:0016812">
    <property type="term" value="F:hydrolase activity, acting on carbon-nitrogen (but not peptide) bonds, in cyclic amides"/>
    <property type="evidence" value="ECO:0007669"/>
    <property type="project" value="TreeGrafter"/>
</dbReference>
<evidence type="ECO:0000259" key="2">
    <source>
        <dbReference type="Pfam" id="PF01979"/>
    </source>
</evidence>
<dbReference type="STRING" id="762967.HMPREF9440_00139"/>
<dbReference type="Proteomes" id="UP000004956">
    <property type="component" value="Unassembled WGS sequence"/>
</dbReference>
<dbReference type="PANTHER" id="PTHR11647">
    <property type="entry name" value="HYDRANTOINASE/DIHYDROPYRIMIDINASE FAMILY MEMBER"/>
    <property type="match status" value="1"/>
</dbReference>
<keyword evidence="4" id="KW-1185">Reference proteome</keyword>
<dbReference type="GO" id="GO:0005829">
    <property type="term" value="C:cytosol"/>
    <property type="evidence" value="ECO:0007669"/>
    <property type="project" value="TreeGrafter"/>
</dbReference>
<dbReference type="InterPro" id="IPR050378">
    <property type="entry name" value="Metallo-dep_Hydrolases_sf"/>
</dbReference>
<dbReference type="InterPro" id="IPR006680">
    <property type="entry name" value="Amidohydro-rel"/>
</dbReference>
<dbReference type="RefSeq" id="WP_008540489.1">
    <property type="nucleotide sequence ID" value="NZ_JH604850.1"/>
</dbReference>
<dbReference type="PANTHER" id="PTHR11647:SF1">
    <property type="entry name" value="COLLAPSIN RESPONSE MEDIATOR PROTEIN"/>
    <property type="match status" value="1"/>
</dbReference>
<organism evidence="3 4">
    <name type="scientific">Sutterella parvirubra YIT 11816</name>
    <dbReference type="NCBI Taxonomy" id="762967"/>
    <lineage>
        <taxon>Bacteria</taxon>
        <taxon>Pseudomonadati</taxon>
        <taxon>Pseudomonadota</taxon>
        <taxon>Betaproteobacteria</taxon>
        <taxon>Burkholderiales</taxon>
        <taxon>Sutterellaceae</taxon>
        <taxon>Sutterella</taxon>
    </lineage>
</organism>
<dbReference type="InterPro" id="IPR032466">
    <property type="entry name" value="Metal_Hydrolase"/>
</dbReference>
<protein>
    <submittedName>
        <fullName evidence="3">Amidohydrolase family protein</fullName>
    </submittedName>
</protein>
<dbReference type="Pfam" id="PF01979">
    <property type="entry name" value="Amidohydro_1"/>
    <property type="match status" value="1"/>
</dbReference>
<feature type="domain" description="Amidohydrolase-related" evidence="2">
    <location>
        <begin position="333"/>
        <end position="417"/>
    </location>
</feature>
<dbReference type="EMBL" id="AFBQ01000016">
    <property type="protein sequence ID" value="EHY32457.1"/>
    <property type="molecule type" value="Genomic_DNA"/>
</dbReference>
<sequence length="468" mass="49641">MYDLILRGARVVDPLNGLDAVADVAMENGKIAEVAPTIAGSGREEIDFTGLVVQPGIIDSHVHLGSIWGSPFGPKMLAMAGVTTCLDMAGPLADVLDNVPQYGAGINMAILQYASPPFTFKTSSPSESEMVELIETSLAEGALGVKLLGGHYPLEPKVSSLLVKTALERRAYVAWHAGTTENGSNINGMREAVEMAAGRPLHLAHINAYCRGAVKPEMEECAEAEDLLIANPNILCEAYVSPKNGTRLTCGPDGKILSKVTGNCLRRFGFSEDREGVRAALLAQKAFVVYDAGGYSDLMTGPEALARWEAAGTDVGGSFNVNPPLPRIELARAVRPDGAFVVDAISTDGGCIPRNVILSQGLSLVKLDVLTLPQFVQKTSLNPARMLRLKTKGHFSVGADADITVYDFATQTPVASFVAGRRVLWKGEVVGKSASVICTERGRAAIEARGMKAVTVDPGEQVERLKAV</sequence>
<dbReference type="Gene3D" id="3.20.20.140">
    <property type="entry name" value="Metal-dependent hydrolases"/>
    <property type="match status" value="2"/>
</dbReference>
<proteinExistence type="predicted"/>
<reference evidence="3 4" key="1">
    <citation type="submission" date="2011-11" db="EMBL/GenBank/DDBJ databases">
        <authorList>
            <person name="Weinstock G."/>
            <person name="Sodergren E."/>
            <person name="Clifton S."/>
            <person name="Fulton L."/>
            <person name="Fulton B."/>
            <person name="Courtney L."/>
            <person name="Fronick C."/>
            <person name="Harrison M."/>
            <person name="Strong C."/>
            <person name="Farmer C."/>
            <person name="Delahaunty K."/>
            <person name="Markovic C."/>
            <person name="Hall O."/>
            <person name="Minx P."/>
            <person name="Tomlinson C."/>
            <person name="Mitreva M."/>
            <person name="Hou S."/>
            <person name="Chen J."/>
            <person name="Wollam A."/>
            <person name="Pepin K.H."/>
            <person name="Johnson M."/>
            <person name="Bhonagiri V."/>
            <person name="Zhang X."/>
            <person name="Suruliraj S."/>
            <person name="Warren W."/>
            <person name="Chinwalla A."/>
            <person name="Mardis E.R."/>
            <person name="Wilson R.K."/>
        </authorList>
    </citation>
    <scope>NUCLEOTIDE SEQUENCE [LARGE SCALE GENOMIC DNA]</scope>
    <source>
        <strain evidence="3 4">YIT 11816</strain>
    </source>
</reference>
<dbReference type="HOGENOM" id="CLU_597068_0_0_4"/>
<evidence type="ECO:0000313" key="3">
    <source>
        <dbReference type="EMBL" id="EHY32457.1"/>
    </source>
</evidence>